<evidence type="ECO:0000256" key="4">
    <source>
        <dbReference type="ARBA" id="ARBA00022723"/>
    </source>
</evidence>
<dbReference type="PANTHER" id="PTHR46458">
    <property type="entry name" value="BLR2807 PROTEIN"/>
    <property type="match status" value="1"/>
</dbReference>
<dbReference type="InterPro" id="IPR009050">
    <property type="entry name" value="Globin-like_sf"/>
</dbReference>
<keyword evidence="3 6" id="KW-0561">Oxygen transport</keyword>
<evidence type="ECO:0000256" key="7">
    <source>
        <dbReference type="SAM" id="MobiDB-lite"/>
    </source>
</evidence>
<dbReference type="PROSITE" id="PS01033">
    <property type="entry name" value="GLOBIN"/>
    <property type="match status" value="1"/>
</dbReference>
<sequence length="229" mass="25886">MGNTGTTRRNSLFLKQESGDEPTPHSKKEGVTHSIARRLTLSGGKGLGLGSRQNTLLEEEIVPPCVNMPPPEPLTDDEKKLLTETWKVLEDDIAKVGVITFISLFETHPDVQQSFMPFNNIELEDLKHSKQLRAHALRVMAFVQKAIARLHEPDKLDTLLRDLGKKHYTYGAKAKYVDLIGPQFISAIQPSLDSRWSPELNNAWIHLFGYMAHIMKESMTAEEMLNRKS</sequence>
<feature type="domain" description="Globin" evidence="8">
    <location>
        <begin position="73"/>
        <end position="220"/>
    </location>
</feature>
<evidence type="ECO:0000256" key="1">
    <source>
        <dbReference type="ARBA" id="ARBA00022448"/>
    </source>
</evidence>
<dbReference type="Pfam" id="PF00042">
    <property type="entry name" value="Globin"/>
    <property type="match status" value="1"/>
</dbReference>
<dbReference type="PANTHER" id="PTHR46458:SF1">
    <property type="entry name" value="GEO09476P1"/>
    <property type="match status" value="1"/>
</dbReference>
<dbReference type="PRINTS" id="PR00188">
    <property type="entry name" value="PLANTGLOBIN"/>
</dbReference>
<keyword evidence="5" id="KW-0408">Iron</keyword>
<keyword evidence="4" id="KW-0479">Metal-binding</keyword>
<feature type="compositionally biased region" description="Basic and acidic residues" evidence="7">
    <location>
        <begin position="22"/>
        <end position="31"/>
    </location>
</feature>
<proteinExistence type="inferred from homology"/>
<dbReference type="InterPro" id="IPR000971">
    <property type="entry name" value="Globin"/>
</dbReference>
<dbReference type="EMBL" id="HBUF01530733">
    <property type="protein sequence ID" value="CAG6751730.1"/>
    <property type="molecule type" value="Transcribed_RNA"/>
</dbReference>
<feature type="region of interest" description="Disordered" evidence="7">
    <location>
        <begin position="1"/>
        <end position="33"/>
    </location>
</feature>
<dbReference type="Gene3D" id="1.10.490.10">
    <property type="entry name" value="Globins"/>
    <property type="match status" value="1"/>
</dbReference>
<feature type="compositionally biased region" description="Polar residues" evidence="7">
    <location>
        <begin position="1"/>
        <end position="10"/>
    </location>
</feature>
<dbReference type="GO" id="GO:0019825">
    <property type="term" value="F:oxygen binding"/>
    <property type="evidence" value="ECO:0007669"/>
    <property type="project" value="InterPro"/>
</dbReference>
<dbReference type="GO" id="GO:0005344">
    <property type="term" value="F:oxygen carrier activity"/>
    <property type="evidence" value="ECO:0007669"/>
    <property type="project" value="UniProtKB-KW"/>
</dbReference>
<dbReference type="EMBL" id="HBUF01314054">
    <property type="protein sequence ID" value="CAG6693746.1"/>
    <property type="molecule type" value="Transcribed_RNA"/>
</dbReference>
<evidence type="ECO:0000256" key="5">
    <source>
        <dbReference type="ARBA" id="ARBA00023004"/>
    </source>
</evidence>
<dbReference type="InterPro" id="IPR012292">
    <property type="entry name" value="Globin/Proto"/>
</dbReference>
<protein>
    <submittedName>
        <fullName evidence="9">Cytoglobin-2</fullName>
    </submittedName>
</protein>
<organism evidence="9">
    <name type="scientific">Cacopsylla melanoneura</name>
    <dbReference type="NCBI Taxonomy" id="428564"/>
    <lineage>
        <taxon>Eukaryota</taxon>
        <taxon>Metazoa</taxon>
        <taxon>Ecdysozoa</taxon>
        <taxon>Arthropoda</taxon>
        <taxon>Hexapoda</taxon>
        <taxon>Insecta</taxon>
        <taxon>Pterygota</taxon>
        <taxon>Neoptera</taxon>
        <taxon>Paraneoptera</taxon>
        <taxon>Hemiptera</taxon>
        <taxon>Sternorrhyncha</taxon>
        <taxon>Psylloidea</taxon>
        <taxon>Psyllidae</taxon>
        <taxon>Psyllinae</taxon>
        <taxon>Cacopsylla</taxon>
    </lineage>
</organism>
<dbReference type="CDD" id="cd12137">
    <property type="entry name" value="GbX"/>
    <property type="match status" value="1"/>
</dbReference>
<dbReference type="InterPro" id="IPR050532">
    <property type="entry name" value="Globin-like_OT"/>
</dbReference>
<keyword evidence="2 6" id="KW-0349">Heme</keyword>
<evidence type="ECO:0000313" key="9">
    <source>
        <dbReference type="EMBL" id="CAG6751727.1"/>
    </source>
</evidence>
<dbReference type="GO" id="GO:0020037">
    <property type="term" value="F:heme binding"/>
    <property type="evidence" value="ECO:0007669"/>
    <property type="project" value="InterPro"/>
</dbReference>
<comment type="similarity">
    <text evidence="6">Belongs to the globin family.</text>
</comment>
<dbReference type="EMBL" id="HBUF01530734">
    <property type="protein sequence ID" value="CAG6751732.1"/>
    <property type="molecule type" value="Transcribed_RNA"/>
</dbReference>
<evidence type="ECO:0000259" key="8">
    <source>
        <dbReference type="PROSITE" id="PS01033"/>
    </source>
</evidence>
<evidence type="ECO:0000256" key="6">
    <source>
        <dbReference type="RuleBase" id="RU000356"/>
    </source>
</evidence>
<keyword evidence="1 6" id="KW-0813">Transport</keyword>
<name>A0A8D8ZQS3_9HEMI</name>
<evidence type="ECO:0000256" key="2">
    <source>
        <dbReference type="ARBA" id="ARBA00022617"/>
    </source>
</evidence>
<reference evidence="9" key="1">
    <citation type="submission" date="2021-05" db="EMBL/GenBank/DDBJ databases">
        <authorList>
            <person name="Alioto T."/>
            <person name="Alioto T."/>
            <person name="Gomez Garrido J."/>
        </authorList>
    </citation>
    <scope>NUCLEOTIDE SEQUENCE</scope>
</reference>
<dbReference type="EMBL" id="HBUF01530732">
    <property type="protein sequence ID" value="CAG6751727.1"/>
    <property type="molecule type" value="Transcribed_RNA"/>
</dbReference>
<dbReference type="EMBL" id="HBUF01314053">
    <property type="protein sequence ID" value="CAG6693745.1"/>
    <property type="molecule type" value="Transcribed_RNA"/>
</dbReference>
<evidence type="ECO:0000256" key="3">
    <source>
        <dbReference type="ARBA" id="ARBA00022621"/>
    </source>
</evidence>
<dbReference type="AlphaFoldDB" id="A0A8D8ZQS3"/>
<accession>A0A8D8ZQS3</accession>
<dbReference type="GO" id="GO:0046872">
    <property type="term" value="F:metal ion binding"/>
    <property type="evidence" value="ECO:0007669"/>
    <property type="project" value="UniProtKB-KW"/>
</dbReference>
<dbReference type="EMBL" id="HBUF01314052">
    <property type="protein sequence ID" value="CAG6693744.1"/>
    <property type="molecule type" value="Transcribed_RNA"/>
</dbReference>
<dbReference type="EMBL" id="HBUF01530731">
    <property type="protein sequence ID" value="CAG6751725.1"/>
    <property type="molecule type" value="Transcribed_RNA"/>
</dbReference>
<dbReference type="SUPFAM" id="SSF46458">
    <property type="entry name" value="Globin-like"/>
    <property type="match status" value="1"/>
</dbReference>